<keyword evidence="1" id="KW-0032">Aminotransferase</keyword>
<accession>A0A5J4PXL4</accession>
<evidence type="ECO:0000313" key="1">
    <source>
        <dbReference type="EMBL" id="KAA6313792.1"/>
    </source>
</evidence>
<keyword evidence="1" id="KW-0808">Transferase</keyword>
<feature type="non-terminal residue" evidence="1">
    <location>
        <position position="85"/>
    </location>
</feature>
<dbReference type="AlphaFoldDB" id="A0A5J4PXL4"/>
<gene>
    <name evidence="1" type="ORF">EZS27_035489</name>
</gene>
<comment type="caution">
    <text evidence="1">The sequence shown here is derived from an EMBL/GenBank/DDBJ whole genome shotgun (WGS) entry which is preliminary data.</text>
</comment>
<protein>
    <submittedName>
        <fullName evidence="1">Histidinol-phosphate aminotransferase</fullName>
        <ecNumber evidence="1">2.6.1.9</ecNumber>
    </submittedName>
</protein>
<reference evidence="1" key="1">
    <citation type="submission" date="2019-03" db="EMBL/GenBank/DDBJ databases">
        <title>Single cell metagenomics reveals metabolic interactions within the superorganism composed of flagellate Streblomastix strix and complex community of Bacteroidetes bacteria on its surface.</title>
        <authorList>
            <person name="Treitli S.C."/>
            <person name="Kolisko M."/>
            <person name="Husnik F."/>
            <person name="Keeling P."/>
            <person name="Hampl V."/>
        </authorList>
    </citation>
    <scope>NUCLEOTIDE SEQUENCE</scope>
    <source>
        <strain evidence="1">STM</strain>
    </source>
</reference>
<sequence>MPEKIVDCPDNELPIIKLTIPVKPLKKLTRPNIWNLKPYSSARDEYKGAMAFVFLDANENPYNAPNNRYPDPLQQELKAALAKIK</sequence>
<organism evidence="1">
    <name type="scientific">termite gut metagenome</name>
    <dbReference type="NCBI Taxonomy" id="433724"/>
    <lineage>
        <taxon>unclassified sequences</taxon>
        <taxon>metagenomes</taxon>
        <taxon>organismal metagenomes</taxon>
    </lineage>
</organism>
<dbReference type="Gene3D" id="3.90.1150.10">
    <property type="entry name" value="Aspartate Aminotransferase, domain 1"/>
    <property type="match status" value="1"/>
</dbReference>
<dbReference type="EC" id="2.6.1.9" evidence="1"/>
<dbReference type="GO" id="GO:0004400">
    <property type="term" value="F:histidinol-phosphate transaminase activity"/>
    <property type="evidence" value="ECO:0007669"/>
    <property type="project" value="UniProtKB-EC"/>
</dbReference>
<dbReference type="InterPro" id="IPR015421">
    <property type="entry name" value="PyrdxlP-dep_Trfase_major"/>
</dbReference>
<proteinExistence type="predicted"/>
<dbReference type="Gene3D" id="3.40.640.10">
    <property type="entry name" value="Type I PLP-dependent aspartate aminotransferase-like (Major domain)"/>
    <property type="match status" value="1"/>
</dbReference>
<dbReference type="InterPro" id="IPR015422">
    <property type="entry name" value="PyrdxlP-dep_Trfase_small"/>
</dbReference>
<name>A0A5J4PXL4_9ZZZZ</name>
<dbReference type="EMBL" id="SNRY01005915">
    <property type="protein sequence ID" value="KAA6313792.1"/>
    <property type="molecule type" value="Genomic_DNA"/>
</dbReference>